<evidence type="ECO:0000256" key="4">
    <source>
        <dbReference type="ARBA" id="ARBA00022676"/>
    </source>
</evidence>
<evidence type="ECO:0000256" key="8">
    <source>
        <dbReference type="ARBA" id="ARBA00022989"/>
    </source>
</evidence>
<organism evidence="12 13">
    <name type="scientific">Imshaugia aleurites</name>
    <dbReference type="NCBI Taxonomy" id="172621"/>
    <lineage>
        <taxon>Eukaryota</taxon>
        <taxon>Fungi</taxon>
        <taxon>Dikarya</taxon>
        <taxon>Ascomycota</taxon>
        <taxon>Pezizomycotina</taxon>
        <taxon>Lecanoromycetes</taxon>
        <taxon>OSLEUM clade</taxon>
        <taxon>Lecanoromycetidae</taxon>
        <taxon>Lecanorales</taxon>
        <taxon>Lecanorineae</taxon>
        <taxon>Parmeliaceae</taxon>
        <taxon>Imshaugia</taxon>
    </lineage>
</organism>
<feature type="transmembrane region" description="Helical" evidence="10">
    <location>
        <begin position="401"/>
        <end position="423"/>
    </location>
</feature>
<dbReference type="GO" id="GO:0005789">
    <property type="term" value="C:endoplasmic reticulum membrane"/>
    <property type="evidence" value="ECO:0007669"/>
    <property type="project" value="UniProtKB-SubCell"/>
</dbReference>
<dbReference type="PANTHER" id="PTHR22760">
    <property type="entry name" value="GLYCOSYLTRANSFERASE"/>
    <property type="match status" value="1"/>
</dbReference>
<dbReference type="GO" id="GO:0006487">
    <property type="term" value="P:protein N-linked glycosylation"/>
    <property type="evidence" value="ECO:0007669"/>
    <property type="project" value="TreeGrafter"/>
</dbReference>
<feature type="transmembrane region" description="Helical" evidence="10">
    <location>
        <begin position="203"/>
        <end position="225"/>
    </location>
</feature>
<evidence type="ECO:0000256" key="6">
    <source>
        <dbReference type="ARBA" id="ARBA00022692"/>
    </source>
</evidence>
<keyword evidence="5" id="KW-0808">Transferase</keyword>
<keyword evidence="9 10" id="KW-0472">Membrane</keyword>
<accession>A0A8H3FWG4</accession>
<feature type="transmembrane region" description="Helical" evidence="10">
    <location>
        <begin position="340"/>
        <end position="358"/>
    </location>
</feature>
<evidence type="ECO:0000256" key="2">
    <source>
        <dbReference type="ARBA" id="ARBA00004922"/>
    </source>
</evidence>
<dbReference type="GO" id="GO:0000026">
    <property type="term" value="F:alpha-1,2-mannosyltransferase activity"/>
    <property type="evidence" value="ECO:0007669"/>
    <property type="project" value="TreeGrafter"/>
</dbReference>
<comment type="subcellular location">
    <subcellularLocation>
        <location evidence="1 10">Endoplasmic reticulum membrane</location>
        <topology evidence="1 10">Multi-pass membrane protein</topology>
    </subcellularLocation>
</comment>
<comment type="similarity">
    <text evidence="3 10">Belongs to the glycosyltransferase 22 family.</text>
</comment>
<evidence type="ECO:0000256" key="7">
    <source>
        <dbReference type="ARBA" id="ARBA00022824"/>
    </source>
</evidence>
<dbReference type="EC" id="2.4.1.-" evidence="10"/>
<feature type="transmembrane region" description="Helical" evidence="10">
    <location>
        <begin position="305"/>
        <end position="328"/>
    </location>
</feature>
<feature type="region of interest" description="Disordered" evidence="11">
    <location>
        <begin position="12"/>
        <end position="35"/>
    </location>
</feature>
<evidence type="ECO:0000256" key="5">
    <source>
        <dbReference type="ARBA" id="ARBA00022679"/>
    </source>
</evidence>
<feature type="transmembrane region" description="Helical" evidence="10">
    <location>
        <begin position="245"/>
        <end position="267"/>
    </location>
</feature>
<dbReference type="PANTHER" id="PTHR22760:SF2">
    <property type="entry name" value="ALPHA-1,2-MANNOSYLTRANSFERASE ALG9"/>
    <property type="match status" value="1"/>
</dbReference>
<dbReference type="Pfam" id="PF03901">
    <property type="entry name" value="Glyco_transf_22"/>
    <property type="match status" value="1"/>
</dbReference>
<dbReference type="Proteomes" id="UP000664534">
    <property type="component" value="Unassembled WGS sequence"/>
</dbReference>
<keyword evidence="13" id="KW-1185">Reference proteome</keyword>
<proteinExistence type="inferred from homology"/>
<feature type="transmembrane region" description="Helical" evidence="10">
    <location>
        <begin position="152"/>
        <end position="168"/>
    </location>
</feature>
<dbReference type="AlphaFoldDB" id="A0A8H3FWG4"/>
<keyword evidence="7 10" id="KW-0256">Endoplasmic reticulum</keyword>
<gene>
    <name evidence="12" type="primary">ALG9</name>
    <name evidence="12" type="ORF">IMSHALPRED_008831</name>
</gene>
<evidence type="ECO:0000256" key="10">
    <source>
        <dbReference type="RuleBase" id="RU363075"/>
    </source>
</evidence>
<feature type="compositionally biased region" description="Low complexity" evidence="11">
    <location>
        <begin position="26"/>
        <end position="35"/>
    </location>
</feature>
<dbReference type="OrthoDB" id="497541at2759"/>
<dbReference type="InterPro" id="IPR005599">
    <property type="entry name" value="GPI_mannosylTrfase"/>
</dbReference>
<feature type="transmembrane region" description="Helical" evidence="10">
    <location>
        <begin position="370"/>
        <end position="389"/>
    </location>
</feature>
<reference evidence="12" key="1">
    <citation type="submission" date="2021-03" db="EMBL/GenBank/DDBJ databases">
        <authorList>
            <person name="Tagirdzhanova G."/>
        </authorList>
    </citation>
    <scope>NUCLEOTIDE SEQUENCE</scope>
</reference>
<keyword evidence="8 10" id="KW-1133">Transmembrane helix</keyword>
<evidence type="ECO:0000313" key="13">
    <source>
        <dbReference type="Proteomes" id="UP000664534"/>
    </source>
</evidence>
<comment type="caution">
    <text evidence="12">The sequence shown here is derived from an EMBL/GenBank/DDBJ whole genome shotgun (WGS) entry which is preliminary data.</text>
</comment>
<dbReference type="EMBL" id="CAJPDT010000064">
    <property type="protein sequence ID" value="CAF9932208.1"/>
    <property type="molecule type" value="Genomic_DNA"/>
</dbReference>
<evidence type="ECO:0000256" key="3">
    <source>
        <dbReference type="ARBA" id="ARBA00007063"/>
    </source>
</evidence>
<evidence type="ECO:0000256" key="9">
    <source>
        <dbReference type="ARBA" id="ARBA00023136"/>
    </source>
</evidence>
<name>A0A8H3FWG4_9LECA</name>
<protein>
    <recommendedName>
        <fullName evidence="10">Mannosyltransferase</fullName>
        <ecNumber evidence="10">2.4.1.-</ecNumber>
    </recommendedName>
</protein>
<comment type="pathway">
    <text evidence="2">Protein modification; protein glycosylation.</text>
</comment>
<sequence length="606" mass="67971">MEAVAPIFSQEKTIGPTPNDEKLMRSPPSSSSGTSSPFDLSSVTAFCVFSFVNLLASTYAPIQDCDEVFNYWEPTHYIVHGFGLQTWEYSPEYAIRSWLYALIHAIPSKIAAVFVSKKVFEFYFVRGVLGLICAGCETRLFSTISLTMNPRIAVLFLLAMISSSGMFYASVAYLPSSFAMYTAMMGASAFMSRKGRLRTTEGIMWFGIGATVGWPFSAALILPFIPDELTYLKQTADIHGVAFRVLGGVLRTLAVVSLQVIVDLLFYGKIVFVPWRIVSYNVLSGSSRGPDIFGIEPWHFYTRNLLLNFNAWFLLATCAGPLLGLQLVFTRFSSTRWMSLRSMMISAPFYMWFVIFSAQPHKEERFMYPAYPFLCLNAAIALHTMLNYLGHLSANSSIGKISAKLKLVLVGSFVLAIVTVGILRTMGTVSAYNAPLEVYRLLQSPQYASMQGNVCLGKEWYRFPSSYFLPKSMRPKFVKSDFDGLLPGEFSEAGTVSGLHPTWLIPPGMNDQNVEDPGKHVDVSHCSFMVDSLFPGSEPSTLEPNYIADVKNWEQMQCYKFLDSAQSHPLGRILWIPDWEIIPARFRRQWGVYCLLRRKSATVLKP</sequence>
<keyword evidence="6 10" id="KW-0812">Transmembrane</keyword>
<evidence type="ECO:0000256" key="1">
    <source>
        <dbReference type="ARBA" id="ARBA00004477"/>
    </source>
</evidence>
<evidence type="ECO:0000313" key="12">
    <source>
        <dbReference type="EMBL" id="CAF9932208.1"/>
    </source>
</evidence>
<dbReference type="UniPathway" id="UPA00378"/>
<evidence type="ECO:0000256" key="11">
    <source>
        <dbReference type="SAM" id="MobiDB-lite"/>
    </source>
</evidence>
<keyword evidence="4 10" id="KW-0328">Glycosyltransferase</keyword>